<keyword evidence="4" id="KW-1185">Reference proteome</keyword>
<organism evidence="3 4">
    <name type="scientific">Dinothrombium tinctorium</name>
    <dbReference type="NCBI Taxonomy" id="1965070"/>
    <lineage>
        <taxon>Eukaryota</taxon>
        <taxon>Metazoa</taxon>
        <taxon>Ecdysozoa</taxon>
        <taxon>Arthropoda</taxon>
        <taxon>Chelicerata</taxon>
        <taxon>Arachnida</taxon>
        <taxon>Acari</taxon>
        <taxon>Acariformes</taxon>
        <taxon>Trombidiformes</taxon>
        <taxon>Prostigmata</taxon>
        <taxon>Anystina</taxon>
        <taxon>Parasitengona</taxon>
        <taxon>Trombidioidea</taxon>
        <taxon>Trombidiidae</taxon>
        <taxon>Dinothrombium</taxon>
    </lineage>
</organism>
<gene>
    <name evidence="3" type="ORF">B4U79_17226</name>
</gene>
<dbReference type="Proteomes" id="UP000285301">
    <property type="component" value="Unassembled WGS sequence"/>
</dbReference>
<evidence type="ECO:0000256" key="2">
    <source>
        <dbReference type="SAM" id="Phobius"/>
    </source>
</evidence>
<keyword evidence="2" id="KW-0472">Membrane</keyword>
<evidence type="ECO:0000313" key="3">
    <source>
        <dbReference type="EMBL" id="RWS15473.1"/>
    </source>
</evidence>
<keyword evidence="2" id="KW-1133">Transmembrane helix</keyword>
<proteinExistence type="predicted"/>
<feature type="non-terminal residue" evidence="3">
    <location>
        <position position="1"/>
    </location>
</feature>
<dbReference type="InterPro" id="IPR018487">
    <property type="entry name" value="Hemopexin-like_repeat"/>
</dbReference>
<reference evidence="3 4" key="1">
    <citation type="journal article" date="2018" name="Gigascience">
        <title>Genomes of trombidid mites reveal novel predicted allergens and laterally-transferred genes associated with secondary metabolism.</title>
        <authorList>
            <person name="Dong X."/>
            <person name="Chaisiri K."/>
            <person name="Xia D."/>
            <person name="Armstrong S.D."/>
            <person name="Fang Y."/>
            <person name="Donnelly M.J."/>
            <person name="Kadowaki T."/>
            <person name="McGarry J.W."/>
            <person name="Darby A.C."/>
            <person name="Makepeace B.L."/>
        </authorList>
    </citation>
    <scope>NUCLEOTIDE SEQUENCE [LARGE SCALE GENOMIC DNA]</scope>
    <source>
        <strain evidence="3">UoL-WK</strain>
    </source>
</reference>
<dbReference type="EMBL" id="NCKU01000445">
    <property type="protein sequence ID" value="RWS15473.1"/>
    <property type="molecule type" value="Genomic_DNA"/>
</dbReference>
<dbReference type="SUPFAM" id="SSF50923">
    <property type="entry name" value="Hemopexin-like domain"/>
    <property type="match status" value="1"/>
</dbReference>
<accession>A0A3S3Q7P9</accession>
<dbReference type="InterPro" id="IPR036375">
    <property type="entry name" value="Hemopexin-like_dom_sf"/>
</dbReference>
<sequence>SHVIRFENFTQYDFRTDSFLRLSKGFPRILGNKNAFEGFKGELTLATQTLDRRILFGIIYELNSTKEEEGNCYDMRKNKLTKGKRNQVNKAIHIVAASTGLIAYYRLENGSYLAIYSDGDAEAYREYVLFFRNNRFDFKRPSYVSPRMMLGCPPELCVDSRIDAMVRKKDSNDAYIVYGSFAFLWNVQYKVPDIWNLLSRELPSKHNNLDAAFYEPRSKSYYFFKENKVYRDHNATGILISNLFHRSGFDENTRIDAAVCYAGYVYVFKEQSVYKYKVMYDNNFLKEDQMRVTSFMHTMLPDSGEKRGPRNWFFRFQLHLLNCSSVRGAELRDQKKQIEEEVSRIKFTTTTPLNVEITTTRTSKSTSFSSTLAIIQSSINEFETFLPEPLTHPSAITPVTFNVMINFSKDIFPHTAKIRRTEVRLVLMAMSLFVGLMILSIIASILHLIKSDRKCIQLYSTICFIF</sequence>
<dbReference type="OrthoDB" id="8953614at2759"/>
<dbReference type="Gene3D" id="2.110.10.10">
    <property type="entry name" value="Hemopexin-like domain"/>
    <property type="match status" value="1"/>
</dbReference>
<name>A0A3S3Q7P9_9ACAR</name>
<evidence type="ECO:0000313" key="4">
    <source>
        <dbReference type="Proteomes" id="UP000285301"/>
    </source>
</evidence>
<protein>
    <submittedName>
        <fullName evidence="3">Uncharacterized protein</fullName>
    </submittedName>
</protein>
<dbReference type="AlphaFoldDB" id="A0A3S3Q7P9"/>
<evidence type="ECO:0000256" key="1">
    <source>
        <dbReference type="PROSITE-ProRule" id="PRU01011"/>
    </source>
</evidence>
<keyword evidence="2" id="KW-0812">Transmembrane</keyword>
<dbReference type="PROSITE" id="PS51642">
    <property type="entry name" value="HEMOPEXIN_2"/>
    <property type="match status" value="1"/>
</dbReference>
<comment type="caution">
    <text evidence="3">The sequence shown here is derived from an EMBL/GenBank/DDBJ whole genome shotgun (WGS) entry which is preliminary data.</text>
</comment>
<feature type="repeat" description="Hemopexin" evidence="1">
    <location>
        <begin position="206"/>
        <end position="247"/>
    </location>
</feature>
<feature type="transmembrane region" description="Helical" evidence="2">
    <location>
        <begin position="425"/>
        <end position="449"/>
    </location>
</feature>